<reference evidence="2" key="1">
    <citation type="submission" date="2022-11" db="UniProtKB">
        <authorList>
            <consortium name="WormBaseParasite"/>
        </authorList>
    </citation>
    <scope>IDENTIFICATION</scope>
</reference>
<protein>
    <submittedName>
        <fullName evidence="2">Uncharacterized protein</fullName>
    </submittedName>
</protein>
<organism evidence="1 2">
    <name type="scientific">Panagrolaimus davidi</name>
    <dbReference type="NCBI Taxonomy" id="227884"/>
    <lineage>
        <taxon>Eukaryota</taxon>
        <taxon>Metazoa</taxon>
        <taxon>Ecdysozoa</taxon>
        <taxon>Nematoda</taxon>
        <taxon>Chromadorea</taxon>
        <taxon>Rhabditida</taxon>
        <taxon>Tylenchina</taxon>
        <taxon>Panagrolaimomorpha</taxon>
        <taxon>Panagrolaimoidea</taxon>
        <taxon>Panagrolaimidae</taxon>
        <taxon>Panagrolaimus</taxon>
    </lineage>
</organism>
<proteinExistence type="predicted"/>
<evidence type="ECO:0000313" key="2">
    <source>
        <dbReference type="WBParaSite" id="PDA_v2.g27355.t1"/>
    </source>
</evidence>
<name>A0A914Q790_9BILA</name>
<sequence>MVIDLSYNYDRFYDRGMEEVLEKIQKRTNISYKFWVTGDEIEPTSKIISSIIPRIYKVDAEKILASGTILFNDFVCFSKNAENVDLSYSNVKNENSSHIPKTKLVKALPKLKVLTL</sequence>
<accession>A0A914Q790</accession>
<keyword evidence="1" id="KW-1185">Reference proteome</keyword>
<dbReference type="AlphaFoldDB" id="A0A914Q790"/>
<dbReference type="Proteomes" id="UP000887578">
    <property type="component" value="Unplaced"/>
</dbReference>
<dbReference type="WBParaSite" id="PDA_v2.g27355.t1">
    <property type="protein sequence ID" value="PDA_v2.g27355.t1"/>
    <property type="gene ID" value="PDA_v2.g27355"/>
</dbReference>
<evidence type="ECO:0000313" key="1">
    <source>
        <dbReference type="Proteomes" id="UP000887578"/>
    </source>
</evidence>